<dbReference type="WBParaSite" id="PSAMB.scaffold6929size8573.g29324.t1">
    <property type="protein sequence ID" value="PSAMB.scaffold6929size8573.g29324.t1"/>
    <property type="gene ID" value="PSAMB.scaffold6929size8573.g29324"/>
</dbReference>
<evidence type="ECO:0000313" key="2">
    <source>
        <dbReference type="Proteomes" id="UP000887566"/>
    </source>
</evidence>
<dbReference type="AlphaFoldDB" id="A0A914X807"/>
<evidence type="ECO:0000256" key="1">
    <source>
        <dbReference type="SAM" id="MobiDB-lite"/>
    </source>
</evidence>
<sequence>RERSFDKSFYTLTVRRQNCFWLNVPEWRQWRDFDYQQGAMDGNNVALGSTGYWRQQPARSSWDGSFNNNRNQQYNPIYPNYQPNVAYPSYQQPQYVPPPGRR</sequence>
<organism evidence="2 3">
    <name type="scientific">Plectus sambesii</name>
    <dbReference type="NCBI Taxonomy" id="2011161"/>
    <lineage>
        <taxon>Eukaryota</taxon>
        <taxon>Metazoa</taxon>
        <taxon>Ecdysozoa</taxon>
        <taxon>Nematoda</taxon>
        <taxon>Chromadorea</taxon>
        <taxon>Plectida</taxon>
        <taxon>Plectina</taxon>
        <taxon>Plectoidea</taxon>
        <taxon>Plectidae</taxon>
        <taxon>Plectus</taxon>
    </lineage>
</organism>
<dbReference type="Proteomes" id="UP000887566">
    <property type="component" value="Unplaced"/>
</dbReference>
<reference evidence="3" key="1">
    <citation type="submission" date="2022-11" db="UniProtKB">
        <authorList>
            <consortium name="WormBaseParasite"/>
        </authorList>
    </citation>
    <scope>IDENTIFICATION</scope>
</reference>
<protein>
    <submittedName>
        <fullName evidence="3">Uncharacterized protein</fullName>
    </submittedName>
</protein>
<keyword evidence="2" id="KW-1185">Reference proteome</keyword>
<proteinExistence type="predicted"/>
<feature type="region of interest" description="Disordered" evidence="1">
    <location>
        <begin position="58"/>
        <end position="78"/>
    </location>
</feature>
<name>A0A914X807_9BILA</name>
<evidence type="ECO:0000313" key="3">
    <source>
        <dbReference type="WBParaSite" id="PSAMB.scaffold6929size8573.g29324.t1"/>
    </source>
</evidence>
<accession>A0A914X807</accession>
<feature type="compositionally biased region" description="Polar residues" evidence="1">
    <location>
        <begin position="58"/>
        <end position="75"/>
    </location>
</feature>